<evidence type="ECO:0000256" key="5">
    <source>
        <dbReference type="ARBA" id="ARBA00022527"/>
    </source>
</evidence>
<evidence type="ECO:0000256" key="11">
    <source>
        <dbReference type="ARBA" id="ARBA00022840"/>
    </source>
</evidence>
<reference evidence="25" key="1">
    <citation type="journal article" date="2023" name="Plant J.">
        <title>The genome of the king protea, Protea cynaroides.</title>
        <authorList>
            <person name="Chang J."/>
            <person name="Duong T.A."/>
            <person name="Schoeman C."/>
            <person name="Ma X."/>
            <person name="Roodt D."/>
            <person name="Barker N."/>
            <person name="Li Z."/>
            <person name="Van de Peer Y."/>
            <person name="Mizrachi E."/>
        </authorList>
    </citation>
    <scope>NUCLEOTIDE SEQUENCE</scope>
    <source>
        <tissue evidence="25">Young leaves</tissue>
    </source>
</reference>
<dbReference type="PROSITE" id="PS00108">
    <property type="entry name" value="PROTEIN_KINASE_ST"/>
    <property type="match status" value="1"/>
</dbReference>
<dbReference type="InterPro" id="IPR051681">
    <property type="entry name" value="Ser/Thr_Kinases-Pseudokinases"/>
</dbReference>
<evidence type="ECO:0000256" key="12">
    <source>
        <dbReference type="ARBA" id="ARBA00022842"/>
    </source>
</evidence>
<dbReference type="GO" id="GO:0004674">
    <property type="term" value="F:protein serine/threonine kinase activity"/>
    <property type="evidence" value="ECO:0007669"/>
    <property type="project" value="UniProtKB-KW"/>
</dbReference>
<evidence type="ECO:0000256" key="13">
    <source>
        <dbReference type="ARBA" id="ARBA00022912"/>
    </source>
</evidence>
<dbReference type="FunFam" id="1.10.510.10:FF:000683">
    <property type="entry name" value="Protein kinase and PP2C-like domain-containing protein"/>
    <property type="match status" value="1"/>
</dbReference>
<evidence type="ECO:0000256" key="17">
    <source>
        <dbReference type="ARBA" id="ARBA00047899"/>
    </source>
</evidence>
<dbReference type="Proteomes" id="UP001141806">
    <property type="component" value="Unassembled WGS sequence"/>
</dbReference>
<dbReference type="GO" id="GO:0004722">
    <property type="term" value="F:protein serine/threonine phosphatase activity"/>
    <property type="evidence" value="ECO:0007669"/>
    <property type="project" value="UniProtKB-EC"/>
</dbReference>
<keyword evidence="13" id="KW-0904">Protein phosphatase</keyword>
<comment type="catalytic activity">
    <reaction evidence="17">
        <text>L-threonyl-[protein] + ATP = O-phospho-L-threonyl-[protein] + ADP + H(+)</text>
        <dbReference type="Rhea" id="RHEA:46608"/>
        <dbReference type="Rhea" id="RHEA-COMP:11060"/>
        <dbReference type="Rhea" id="RHEA-COMP:11605"/>
        <dbReference type="ChEBI" id="CHEBI:15378"/>
        <dbReference type="ChEBI" id="CHEBI:30013"/>
        <dbReference type="ChEBI" id="CHEBI:30616"/>
        <dbReference type="ChEBI" id="CHEBI:61977"/>
        <dbReference type="ChEBI" id="CHEBI:456216"/>
        <dbReference type="EC" id="2.7.11.1"/>
    </reaction>
</comment>
<dbReference type="AlphaFoldDB" id="A0A9Q0KLF4"/>
<evidence type="ECO:0000256" key="15">
    <source>
        <dbReference type="ARBA" id="ARBA00023268"/>
    </source>
</evidence>
<protein>
    <recommendedName>
        <fullName evidence="22">Protein kinase and PP2C-like domain-containing protein</fullName>
        <ecNumber evidence="3">2.7.11.1</ecNumber>
        <ecNumber evidence="4">3.1.3.16</ecNumber>
    </recommendedName>
</protein>
<evidence type="ECO:0000256" key="1">
    <source>
        <dbReference type="ARBA" id="ARBA00001936"/>
    </source>
</evidence>
<evidence type="ECO:0000256" key="21">
    <source>
        <dbReference type="ARBA" id="ARBA00061507"/>
    </source>
</evidence>
<dbReference type="PANTHER" id="PTHR44329:SF288">
    <property type="entry name" value="MITOGEN-ACTIVATED PROTEIN KINASE KINASE KINASE 20"/>
    <property type="match status" value="1"/>
</dbReference>
<dbReference type="Gene3D" id="3.60.40.10">
    <property type="entry name" value="PPM-type phosphatase domain"/>
    <property type="match status" value="1"/>
</dbReference>
<proteinExistence type="inferred from homology"/>
<dbReference type="SMART" id="SM00331">
    <property type="entry name" value="PP2C_SIG"/>
    <property type="match status" value="1"/>
</dbReference>
<keyword evidence="5" id="KW-0723">Serine/threonine-protein kinase</keyword>
<feature type="domain" description="Protein kinase" evidence="23">
    <location>
        <begin position="28"/>
        <end position="313"/>
    </location>
</feature>
<dbReference type="EC" id="2.7.11.1" evidence="3"/>
<dbReference type="Pfam" id="PF00069">
    <property type="entry name" value="Pkinase"/>
    <property type="match status" value="1"/>
</dbReference>
<dbReference type="SMART" id="SM00332">
    <property type="entry name" value="PP2Cc"/>
    <property type="match status" value="1"/>
</dbReference>
<keyword evidence="7" id="KW-0479">Metal-binding</keyword>
<dbReference type="OrthoDB" id="10264738at2759"/>
<evidence type="ECO:0000256" key="6">
    <source>
        <dbReference type="ARBA" id="ARBA00022679"/>
    </source>
</evidence>
<dbReference type="SMART" id="SM00220">
    <property type="entry name" value="S_TKc"/>
    <property type="match status" value="1"/>
</dbReference>
<comment type="cofactor">
    <cofactor evidence="2">
        <name>Mg(2+)</name>
        <dbReference type="ChEBI" id="CHEBI:18420"/>
    </cofactor>
</comment>
<evidence type="ECO:0000256" key="22">
    <source>
        <dbReference type="ARBA" id="ARBA00072432"/>
    </source>
</evidence>
<evidence type="ECO:0000256" key="7">
    <source>
        <dbReference type="ARBA" id="ARBA00022723"/>
    </source>
</evidence>
<dbReference type="InterPro" id="IPR011009">
    <property type="entry name" value="Kinase-like_dom_sf"/>
</dbReference>
<dbReference type="InterPro" id="IPR001932">
    <property type="entry name" value="PPM-type_phosphatase-like_dom"/>
</dbReference>
<evidence type="ECO:0000256" key="4">
    <source>
        <dbReference type="ARBA" id="ARBA00013081"/>
    </source>
</evidence>
<gene>
    <name evidence="25" type="ORF">NE237_005498</name>
</gene>
<keyword evidence="15" id="KW-0511">Multifunctional enzyme</keyword>
<name>A0A9Q0KLF4_9MAGN</name>
<keyword evidence="11" id="KW-0067">ATP-binding</keyword>
<evidence type="ECO:0000259" key="23">
    <source>
        <dbReference type="PROSITE" id="PS50011"/>
    </source>
</evidence>
<dbReference type="PROSITE" id="PS50011">
    <property type="entry name" value="PROTEIN_KINASE_DOM"/>
    <property type="match status" value="1"/>
</dbReference>
<evidence type="ECO:0000256" key="19">
    <source>
        <dbReference type="ARBA" id="ARBA00048679"/>
    </source>
</evidence>
<comment type="catalytic activity">
    <reaction evidence="18">
        <text>O-phospho-L-threonyl-[protein] + H2O = L-threonyl-[protein] + phosphate</text>
        <dbReference type="Rhea" id="RHEA:47004"/>
        <dbReference type="Rhea" id="RHEA-COMP:11060"/>
        <dbReference type="Rhea" id="RHEA-COMP:11605"/>
        <dbReference type="ChEBI" id="CHEBI:15377"/>
        <dbReference type="ChEBI" id="CHEBI:30013"/>
        <dbReference type="ChEBI" id="CHEBI:43474"/>
        <dbReference type="ChEBI" id="CHEBI:61977"/>
        <dbReference type="EC" id="3.1.3.16"/>
    </reaction>
</comment>
<evidence type="ECO:0000256" key="9">
    <source>
        <dbReference type="ARBA" id="ARBA00022777"/>
    </source>
</evidence>
<keyword evidence="12" id="KW-0460">Magnesium</keyword>
<dbReference type="InterPro" id="IPR008271">
    <property type="entry name" value="Ser/Thr_kinase_AS"/>
</dbReference>
<dbReference type="EMBL" id="JAMYWD010000005">
    <property type="protein sequence ID" value="KAJ4972399.1"/>
    <property type="molecule type" value="Genomic_DNA"/>
</dbReference>
<dbReference type="InterPro" id="IPR000719">
    <property type="entry name" value="Prot_kinase_dom"/>
</dbReference>
<evidence type="ECO:0000256" key="18">
    <source>
        <dbReference type="ARBA" id="ARBA00048336"/>
    </source>
</evidence>
<evidence type="ECO:0000256" key="14">
    <source>
        <dbReference type="ARBA" id="ARBA00023211"/>
    </source>
</evidence>
<comment type="caution">
    <text evidence="25">The sequence shown here is derived from an EMBL/GenBank/DDBJ whole genome shotgun (WGS) entry which is preliminary data.</text>
</comment>
<keyword evidence="26" id="KW-1185">Reference proteome</keyword>
<keyword evidence="14" id="KW-0464">Manganese</keyword>
<dbReference type="SUPFAM" id="SSF56112">
    <property type="entry name" value="Protein kinase-like (PK-like)"/>
    <property type="match status" value="1"/>
</dbReference>
<dbReference type="Gene3D" id="1.10.510.10">
    <property type="entry name" value="Transferase(Phosphotransferase) domain 1"/>
    <property type="match status" value="1"/>
</dbReference>
<dbReference type="GO" id="GO:0046872">
    <property type="term" value="F:metal ion binding"/>
    <property type="evidence" value="ECO:0007669"/>
    <property type="project" value="UniProtKB-KW"/>
</dbReference>
<dbReference type="GO" id="GO:0005524">
    <property type="term" value="F:ATP binding"/>
    <property type="evidence" value="ECO:0007669"/>
    <property type="project" value="UniProtKB-KW"/>
</dbReference>
<dbReference type="EC" id="3.1.3.16" evidence="4"/>
<evidence type="ECO:0000313" key="26">
    <source>
        <dbReference type="Proteomes" id="UP001141806"/>
    </source>
</evidence>
<comment type="catalytic activity">
    <reaction evidence="19">
        <text>L-seryl-[protein] + ATP = O-phospho-L-seryl-[protein] + ADP + H(+)</text>
        <dbReference type="Rhea" id="RHEA:17989"/>
        <dbReference type="Rhea" id="RHEA-COMP:9863"/>
        <dbReference type="Rhea" id="RHEA-COMP:11604"/>
        <dbReference type="ChEBI" id="CHEBI:15378"/>
        <dbReference type="ChEBI" id="CHEBI:29999"/>
        <dbReference type="ChEBI" id="CHEBI:30616"/>
        <dbReference type="ChEBI" id="CHEBI:83421"/>
        <dbReference type="ChEBI" id="CHEBI:456216"/>
        <dbReference type="EC" id="2.7.11.1"/>
    </reaction>
</comment>
<evidence type="ECO:0000256" key="16">
    <source>
        <dbReference type="ARBA" id="ARBA00047761"/>
    </source>
</evidence>
<keyword evidence="6" id="KW-0808">Transferase</keyword>
<dbReference type="CDD" id="cd00143">
    <property type="entry name" value="PP2Cc"/>
    <property type="match status" value="1"/>
</dbReference>
<dbReference type="PROSITE" id="PS51746">
    <property type="entry name" value="PPM_2"/>
    <property type="match status" value="1"/>
</dbReference>
<keyword evidence="9" id="KW-0418">Kinase</keyword>
<dbReference type="InterPro" id="IPR036457">
    <property type="entry name" value="PPM-type-like_dom_sf"/>
</dbReference>
<organism evidence="25 26">
    <name type="scientific">Protea cynaroides</name>
    <dbReference type="NCBI Taxonomy" id="273540"/>
    <lineage>
        <taxon>Eukaryota</taxon>
        <taxon>Viridiplantae</taxon>
        <taxon>Streptophyta</taxon>
        <taxon>Embryophyta</taxon>
        <taxon>Tracheophyta</taxon>
        <taxon>Spermatophyta</taxon>
        <taxon>Magnoliopsida</taxon>
        <taxon>Proteales</taxon>
        <taxon>Proteaceae</taxon>
        <taxon>Protea</taxon>
    </lineage>
</organism>
<evidence type="ECO:0000256" key="20">
    <source>
        <dbReference type="ARBA" id="ARBA00061213"/>
    </source>
</evidence>
<keyword evidence="8" id="KW-0547">Nucleotide-binding</keyword>
<comment type="cofactor">
    <cofactor evidence="1">
        <name>Mn(2+)</name>
        <dbReference type="ChEBI" id="CHEBI:29035"/>
    </cofactor>
</comment>
<sequence length="704" mass="78539">MKIVEPNTCIRGCCRSDSIPLHLPTPSYDLLSPIAKGSESVVYEATLNGTKVAAKKPILSTSEDLDKFHKELQLLCKLDHPGIATLVAAHARPPNYMFFFQFYESRNLAEKLHLEEWSPRIDQTLKISFQLAKALQYLHDLGIVHRDVKPANILLDRNLSPFLSDFGLAEYKKDLKQISVENWRSFGKPTGGFHKKNMVGTLIYMAPEILKKEIHTEKSDVYSFGVSINEILTGVVPYTDLRAEAQAHTVLEMSYTEQQLTTAVVSEGLRPILAASVSGSPESLLSLIRRCWDVNPNKRPSFYDIVVELDSILKQINQVEQEEKFHGNHSISISDQLPNYVWNPPIYQESVNWFIQGKQLAKRFSLTANSSQTLWPDSSNDPLAYQPILSWGFFATCGRRESMEDAHFLMPQMCNQKDIHVFGIFDGHRGAEAAEFSSQALPGFLQTLCFTRSPSDALVEAFKETDVTFRNQLLAQCASKRVRKDWHPGCTAVAALIVRNRLFVANAGDCRAILCCGGRPFALSKDHVASCPEERERVIRAGGQVKWQLDTWRVGSAALQVTRSIGDDDLKPAVTAEPEITEFILSAEDEFLVMASDGLWDVMSNEEVISIIRDTVKEPGIVYSGKNLLSSVQVYSILIHRLVPDPCLFFLWGGGDGSGGAFQDQAVLADLKPAIEQVVAVEQAIFTLSLEYMAEPSHLTGQTL</sequence>
<accession>A0A9Q0KLF4</accession>
<dbReference type="FunFam" id="3.60.40.10:FF:000035">
    <property type="entry name" value="Leucine rich repeat protein phosphatase 2c domain containing protein"/>
    <property type="match status" value="1"/>
</dbReference>
<dbReference type="Pfam" id="PF00481">
    <property type="entry name" value="PP2C"/>
    <property type="match status" value="1"/>
</dbReference>
<comment type="similarity">
    <text evidence="20">In the C-terminal section; belongs to the PP2C family.</text>
</comment>
<evidence type="ECO:0000313" key="25">
    <source>
        <dbReference type="EMBL" id="KAJ4972399.1"/>
    </source>
</evidence>
<evidence type="ECO:0000256" key="3">
    <source>
        <dbReference type="ARBA" id="ARBA00012513"/>
    </source>
</evidence>
<feature type="domain" description="PPM-type phosphatase" evidence="24">
    <location>
        <begin position="390"/>
        <end position="704"/>
    </location>
</feature>
<comment type="catalytic activity">
    <reaction evidence="16">
        <text>O-phospho-L-seryl-[protein] + H2O = L-seryl-[protein] + phosphate</text>
        <dbReference type="Rhea" id="RHEA:20629"/>
        <dbReference type="Rhea" id="RHEA-COMP:9863"/>
        <dbReference type="Rhea" id="RHEA-COMP:11604"/>
        <dbReference type="ChEBI" id="CHEBI:15377"/>
        <dbReference type="ChEBI" id="CHEBI:29999"/>
        <dbReference type="ChEBI" id="CHEBI:43474"/>
        <dbReference type="ChEBI" id="CHEBI:83421"/>
        <dbReference type="EC" id="3.1.3.16"/>
    </reaction>
</comment>
<evidence type="ECO:0000256" key="2">
    <source>
        <dbReference type="ARBA" id="ARBA00001946"/>
    </source>
</evidence>
<dbReference type="PANTHER" id="PTHR44329">
    <property type="entry name" value="SERINE/THREONINE-PROTEIN KINASE TNNI3K-RELATED"/>
    <property type="match status" value="1"/>
</dbReference>
<dbReference type="SUPFAM" id="SSF81606">
    <property type="entry name" value="PP2C-like"/>
    <property type="match status" value="1"/>
</dbReference>
<comment type="similarity">
    <text evidence="21">In the N-terminal section; belongs to the protein kinase superfamily. Ser/Thr protein kinase family.</text>
</comment>
<evidence type="ECO:0000256" key="8">
    <source>
        <dbReference type="ARBA" id="ARBA00022741"/>
    </source>
</evidence>
<evidence type="ECO:0000259" key="24">
    <source>
        <dbReference type="PROSITE" id="PS51746"/>
    </source>
</evidence>
<keyword evidence="10" id="KW-0378">Hydrolase</keyword>
<evidence type="ECO:0000256" key="10">
    <source>
        <dbReference type="ARBA" id="ARBA00022801"/>
    </source>
</evidence>